<accession>A0A1C0TZY4</accession>
<keyword evidence="1" id="KW-1133">Transmembrane helix</keyword>
<evidence type="ECO:0000313" key="2">
    <source>
        <dbReference type="EMBL" id="OCQ51243.1"/>
    </source>
</evidence>
<evidence type="ECO:0000313" key="3">
    <source>
        <dbReference type="Proteomes" id="UP000093476"/>
    </source>
</evidence>
<reference evidence="2 3" key="1">
    <citation type="submission" date="2015-12" db="EMBL/GenBank/DDBJ databases">
        <title>Genome comparisons provide insights into the role of secondary metabolites in the pathogenic phase of the Photorhabdus life cycle.</title>
        <authorList>
            <person name="Tobias N.J."/>
            <person name="Mishra B."/>
            <person name="Gupta D.K."/>
            <person name="Thines M."/>
            <person name="Stinear T.P."/>
            <person name="Bode H.B."/>
        </authorList>
    </citation>
    <scope>NUCLEOTIDE SEQUENCE [LARGE SCALE GENOMIC DNA]</scope>
    <source>
        <strain evidence="2 3">PB68.1</strain>
    </source>
</reference>
<dbReference type="Proteomes" id="UP000093476">
    <property type="component" value="Unassembled WGS sequence"/>
</dbReference>
<proteinExistence type="predicted"/>
<dbReference type="PATRIC" id="fig|286156.4.peg.3993"/>
<feature type="transmembrane region" description="Helical" evidence="1">
    <location>
        <begin position="55"/>
        <end position="72"/>
    </location>
</feature>
<gene>
    <name evidence="2" type="ORF">Ppb6_03464</name>
</gene>
<sequence length="84" mass="9682">MKDIRLLIKLTISFFLFVTFVLLFIRLGVAVILFLRDEHFYFEWANNTLDSIKRGGAIGLPLGVGIWILAKIEEIRKRKSSSDP</sequence>
<keyword evidence="3" id="KW-1185">Reference proteome</keyword>
<name>A0A1C0TZY4_9GAMM</name>
<evidence type="ECO:0000256" key="1">
    <source>
        <dbReference type="SAM" id="Phobius"/>
    </source>
</evidence>
<dbReference type="STRING" id="286156.Ppb6_03464"/>
<protein>
    <submittedName>
        <fullName evidence="2">Uncharacterized protein</fullName>
    </submittedName>
</protein>
<feature type="transmembrane region" description="Helical" evidence="1">
    <location>
        <begin position="12"/>
        <end position="35"/>
    </location>
</feature>
<dbReference type="EMBL" id="LOMY01000165">
    <property type="protein sequence ID" value="OCQ51243.1"/>
    <property type="molecule type" value="Genomic_DNA"/>
</dbReference>
<dbReference type="AlphaFoldDB" id="A0A1C0TZY4"/>
<organism evidence="2 3">
    <name type="scientific">Photorhabdus australis subsp. thailandensis</name>
    <dbReference type="NCBI Taxonomy" id="2805096"/>
    <lineage>
        <taxon>Bacteria</taxon>
        <taxon>Pseudomonadati</taxon>
        <taxon>Pseudomonadota</taxon>
        <taxon>Gammaproteobacteria</taxon>
        <taxon>Enterobacterales</taxon>
        <taxon>Morganellaceae</taxon>
        <taxon>Photorhabdus</taxon>
    </lineage>
</organism>
<comment type="caution">
    <text evidence="2">The sequence shown here is derived from an EMBL/GenBank/DDBJ whole genome shotgun (WGS) entry which is preliminary data.</text>
</comment>
<keyword evidence="1" id="KW-0812">Transmembrane</keyword>
<dbReference type="RefSeq" id="WP_065824158.1">
    <property type="nucleotide sequence ID" value="NZ_CAWMQZ010000165.1"/>
</dbReference>
<keyword evidence="1" id="KW-0472">Membrane</keyword>